<gene>
    <name evidence="1" type="ORF">PDIGIT_LOCUS11753</name>
</gene>
<protein>
    <submittedName>
        <fullName evidence="1">Uncharacterized protein</fullName>
    </submittedName>
</protein>
<sequence length="95" mass="11009">MLSPYAVVIYVHQGSLSRCYFQARYSFEHKLGRVYISRTHSSPTRRTICSEIMPFYRICRVPGARQQSKYSTDGWVDGWMAAQSRGCKRNDGRGH</sequence>
<accession>A0A9W4UQQ9</accession>
<dbReference type="AlphaFoldDB" id="A0A9W4UQQ9"/>
<organism evidence="1 2">
    <name type="scientific">Periconia digitata</name>
    <dbReference type="NCBI Taxonomy" id="1303443"/>
    <lineage>
        <taxon>Eukaryota</taxon>
        <taxon>Fungi</taxon>
        <taxon>Dikarya</taxon>
        <taxon>Ascomycota</taxon>
        <taxon>Pezizomycotina</taxon>
        <taxon>Dothideomycetes</taxon>
        <taxon>Pleosporomycetidae</taxon>
        <taxon>Pleosporales</taxon>
        <taxon>Massarineae</taxon>
        <taxon>Periconiaceae</taxon>
        <taxon>Periconia</taxon>
    </lineage>
</organism>
<evidence type="ECO:0000313" key="1">
    <source>
        <dbReference type="EMBL" id="CAI6338623.1"/>
    </source>
</evidence>
<comment type="caution">
    <text evidence="1">The sequence shown here is derived from an EMBL/GenBank/DDBJ whole genome shotgun (WGS) entry which is preliminary data.</text>
</comment>
<dbReference type="Proteomes" id="UP001152607">
    <property type="component" value="Unassembled WGS sequence"/>
</dbReference>
<evidence type="ECO:0000313" key="2">
    <source>
        <dbReference type="Proteomes" id="UP001152607"/>
    </source>
</evidence>
<proteinExistence type="predicted"/>
<dbReference type="EMBL" id="CAOQHR010000008">
    <property type="protein sequence ID" value="CAI6338623.1"/>
    <property type="molecule type" value="Genomic_DNA"/>
</dbReference>
<keyword evidence="2" id="KW-1185">Reference proteome</keyword>
<reference evidence="1" key="1">
    <citation type="submission" date="2023-01" db="EMBL/GenBank/DDBJ databases">
        <authorList>
            <person name="Van Ghelder C."/>
            <person name="Rancurel C."/>
        </authorList>
    </citation>
    <scope>NUCLEOTIDE SEQUENCE</scope>
    <source>
        <strain evidence="1">CNCM I-4278</strain>
    </source>
</reference>
<name>A0A9W4UQQ9_9PLEO</name>